<proteinExistence type="predicted"/>
<dbReference type="PANTHER" id="PTHR27001:SF931">
    <property type="entry name" value="OS11G0664100 PROTEIN"/>
    <property type="match status" value="1"/>
</dbReference>
<dbReference type="InterPro" id="IPR011009">
    <property type="entry name" value="Kinase-like_dom_sf"/>
</dbReference>
<dbReference type="GO" id="GO:0005524">
    <property type="term" value="F:ATP binding"/>
    <property type="evidence" value="ECO:0007669"/>
    <property type="project" value="UniProtKB-KW"/>
</dbReference>
<dbReference type="Gene3D" id="1.10.510.10">
    <property type="entry name" value="Transferase(Phosphotransferase) domain 1"/>
    <property type="match status" value="1"/>
</dbReference>
<keyword evidence="1" id="KW-0547">Nucleotide-binding</keyword>
<organism evidence="4 5">
    <name type="scientific">Ampelomyces quisqualis</name>
    <name type="common">Powdery mildew agent</name>
    <dbReference type="NCBI Taxonomy" id="50730"/>
    <lineage>
        <taxon>Eukaryota</taxon>
        <taxon>Fungi</taxon>
        <taxon>Dikarya</taxon>
        <taxon>Ascomycota</taxon>
        <taxon>Pezizomycotina</taxon>
        <taxon>Dothideomycetes</taxon>
        <taxon>Pleosporomycetidae</taxon>
        <taxon>Pleosporales</taxon>
        <taxon>Pleosporineae</taxon>
        <taxon>Phaeosphaeriaceae</taxon>
        <taxon>Ampelomyces</taxon>
    </lineage>
</organism>
<dbReference type="PANTHER" id="PTHR27001">
    <property type="entry name" value="OS01G0253100 PROTEIN"/>
    <property type="match status" value="1"/>
</dbReference>
<keyword evidence="5" id="KW-1185">Reference proteome</keyword>
<evidence type="ECO:0000313" key="5">
    <source>
        <dbReference type="Proteomes" id="UP000800096"/>
    </source>
</evidence>
<sequence>MNPFDFQSWSPTGVRSIIAAGTNHFIGLVNDTTVLKFPRFRRSVREAAVKGLQVEEQILGILGEHPRIIQLKGKHEDGLLLEYLPNGSIERYLQANPFTLLKQRFIWARQAAEGLAYIHAKHNIQSDVSVGNLLLDRQLSIKFCDFQGRLLHPDGTVALDGGSRERSMSSMPRSDHNYCDYRTDIFALGTALFAIMSGQLPFPDLDILYEDEIDRRFENHEFPPLTRLLGGDVVRKCWIGDYKNATEVVGDLQRLETCAG</sequence>
<dbReference type="EMBL" id="ML979137">
    <property type="protein sequence ID" value="KAF1914157.1"/>
    <property type="molecule type" value="Genomic_DNA"/>
</dbReference>
<dbReference type="GO" id="GO:0005886">
    <property type="term" value="C:plasma membrane"/>
    <property type="evidence" value="ECO:0007669"/>
    <property type="project" value="TreeGrafter"/>
</dbReference>
<dbReference type="Pfam" id="PF00069">
    <property type="entry name" value="Pkinase"/>
    <property type="match status" value="1"/>
</dbReference>
<accession>A0A6A5QJB4</accession>
<dbReference type="Proteomes" id="UP000800096">
    <property type="component" value="Unassembled WGS sequence"/>
</dbReference>
<keyword evidence="4" id="KW-0808">Transferase</keyword>
<evidence type="ECO:0000256" key="1">
    <source>
        <dbReference type="ARBA" id="ARBA00022741"/>
    </source>
</evidence>
<evidence type="ECO:0000259" key="3">
    <source>
        <dbReference type="PROSITE" id="PS50011"/>
    </source>
</evidence>
<evidence type="ECO:0000313" key="4">
    <source>
        <dbReference type="EMBL" id="KAF1914157.1"/>
    </source>
</evidence>
<keyword evidence="4" id="KW-0418">Kinase</keyword>
<dbReference type="PROSITE" id="PS50011">
    <property type="entry name" value="PROTEIN_KINASE_DOM"/>
    <property type="match status" value="1"/>
</dbReference>
<dbReference type="OrthoDB" id="1668230at2759"/>
<dbReference type="GO" id="GO:0004672">
    <property type="term" value="F:protein kinase activity"/>
    <property type="evidence" value="ECO:0007669"/>
    <property type="project" value="InterPro"/>
</dbReference>
<dbReference type="AlphaFoldDB" id="A0A6A5QJB4"/>
<feature type="domain" description="Protein kinase" evidence="3">
    <location>
        <begin position="4"/>
        <end position="260"/>
    </location>
</feature>
<name>A0A6A5QJB4_AMPQU</name>
<keyword evidence="2" id="KW-0067">ATP-binding</keyword>
<gene>
    <name evidence="4" type="ORF">BDU57DRAFT_500228</name>
</gene>
<dbReference type="SUPFAM" id="SSF56112">
    <property type="entry name" value="Protein kinase-like (PK-like)"/>
    <property type="match status" value="1"/>
</dbReference>
<dbReference type="InterPro" id="IPR000719">
    <property type="entry name" value="Prot_kinase_dom"/>
</dbReference>
<reference evidence="4" key="1">
    <citation type="journal article" date="2020" name="Stud. Mycol.">
        <title>101 Dothideomycetes genomes: a test case for predicting lifestyles and emergence of pathogens.</title>
        <authorList>
            <person name="Haridas S."/>
            <person name="Albert R."/>
            <person name="Binder M."/>
            <person name="Bloem J."/>
            <person name="Labutti K."/>
            <person name="Salamov A."/>
            <person name="Andreopoulos B."/>
            <person name="Baker S."/>
            <person name="Barry K."/>
            <person name="Bills G."/>
            <person name="Bluhm B."/>
            <person name="Cannon C."/>
            <person name="Castanera R."/>
            <person name="Culley D."/>
            <person name="Daum C."/>
            <person name="Ezra D."/>
            <person name="Gonzalez J."/>
            <person name="Henrissat B."/>
            <person name="Kuo A."/>
            <person name="Liang C."/>
            <person name="Lipzen A."/>
            <person name="Lutzoni F."/>
            <person name="Magnuson J."/>
            <person name="Mondo S."/>
            <person name="Nolan M."/>
            <person name="Ohm R."/>
            <person name="Pangilinan J."/>
            <person name="Park H.-J."/>
            <person name="Ramirez L."/>
            <person name="Alfaro M."/>
            <person name="Sun H."/>
            <person name="Tritt A."/>
            <person name="Yoshinaga Y."/>
            <person name="Zwiers L.-H."/>
            <person name="Turgeon B."/>
            <person name="Goodwin S."/>
            <person name="Spatafora J."/>
            <person name="Crous P."/>
            <person name="Grigoriev I."/>
        </authorList>
    </citation>
    <scope>NUCLEOTIDE SEQUENCE</scope>
    <source>
        <strain evidence="4">HMLAC05119</strain>
    </source>
</reference>
<protein>
    <submittedName>
        <fullName evidence="4">Kinase-like domain-containing protein</fullName>
    </submittedName>
</protein>
<evidence type="ECO:0000256" key="2">
    <source>
        <dbReference type="ARBA" id="ARBA00022840"/>
    </source>
</evidence>